<accession>A0A9N9H3F8</accession>
<evidence type="ECO:0000313" key="2">
    <source>
        <dbReference type="EMBL" id="CAG8655358.1"/>
    </source>
</evidence>
<dbReference type="Proteomes" id="UP000789508">
    <property type="component" value="Unassembled WGS sequence"/>
</dbReference>
<name>A0A9N9H3F8_9GLOM</name>
<feature type="coiled-coil region" evidence="1">
    <location>
        <begin position="34"/>
        <end position="68"/>
    </location>
</feature>
<keyword evidence="1" id="KW-0175">Coiled coil</keyword>
<sequence>MSIIKPRKIQMYAGEPAKYMGSGVDISEFCELYKETYKDLIKKEQQARIKAENDLVQEQNKVKQAKSISLIQLNQAQLKKINLLFDPEAKYFTEPIDFNGLYSLLEKIKQKETELTTQLTSLQSEKNLFMNEKAEIIKGLEEKIKELELEAEKKQKE</sequence>
<dbReference type="AlphaFoldDB" id="A0A9N9H3F8"/>
<gene>
    <name evidence="2" type="ORF">ALEPTO_LOCUS10148</name>
</gene>
<comment type="caution">
    <text evidence="2">The sequence shown here is derived from an EMBL/GenBank/DDBJ whole genome shotgun (WGS) entry which is preliminary data.</text>
</comment>
<keyword evidence="3" id="KW-1185">Reference proteome</keyword>
<organism evidence="2 3">
    <name type="scientific">Ambispora leptoticha</name>
    <dbReference type="NCBI Taxonomy" id="144679"/>
    <lineage>
        <taxon>Eukaryota</taxon>
        <taxon>Fungi</taxon>
        <taxon>Fungi incertae sedis</taxon>
        <taxon>Mucoromycota</taxon>
        <taxon>Glomeromycotina</taxon>
        <taxon>Glomeromycetes</taxon>
        <taxon>Archaeosporales</taxon>
        <taxon>Ambisporaceae</taxon>
        <taxon>Ambispora</taxon>
    </lineage>
</organism>
<evidence type="ECO:0000313" key="3">
    <source>
        <dbReference type="Proteomes" id="UP000789508"/>
    </source>
</evidence>
<feature type="coiled-coil region" evidence="1">
    <location>
        <begin position="105"/>
        <end position="157"/>
    </location>
</feature>
<dbReference type="EMBL" id="CAJVPS010010090">
    <property type="protein sequence ID" value="CAG8655358.1"/>
    <property type="molecule type" value="Genomic_DNA"/>
</dbReference>
<evidence type="ECO:0000256" key="1">
    <source>
        <dbReference type="SAM" id="Coils"/>
    </source>
</evidence>
<reference evidence="2" key="1">
    <citation type="submission" date="2021-06" db="EMBL/GenBank/DDBJ databases">
        <authorList>
            <person name="Kallberg Y."/>
            <person name="Tangrot J."/>
            <person name="Rosling A."/>
        </authorList>
    </citation>
    <scope>NUCLEOTIDE SEQUENCE</scope>
    <source>
        <strain evidence="2">FL130A</strain>
    </source>
</reference>
<proteinExistence type="predicted"/>
<protein>
    <submittedName>
        <fullName evidence="2">2810_t:CDS:1</fullName>
    </submittedName>
</protein>